<evidence type="ECO:0000313" key="2">
    <source>
        <dbReference type="Proteomes" id="UP001233172"/>
    </source>
</evidence>
<sequence>MNSFQVQLGSKLEEVNEQVCTMIEQTGTSTSLNKTGETFGTMQSKIDESINSHDKKPNVCCDNTEHRSDYVNVILACSQAFNKYCADGAASQGECEHRKTYTVLTKVLS</sequence>
<dbReference type="Proteomes" id="UP001233172">
    <property type="component" value="Unassembled WGS sequence"/>
</dbReference>
<accession>A0AAD8ATZ0</accession>
<reference evidence="1" key="1">
    <citation type="journal article" date="2023" name="PLoS Negl. Trop. Dis.">
        <title>A genome sequence for Biomphalaria pfeifferi, the major vector snail for the human-infecting parasite Schistosoma mansoni.</title>
        <authorList>
            <person name="Bu L."/>
            <person name="Lu L."/>
            <person name="Laidemitt M.R."/>
            <person name="Zhang S.M."/>
            <person name="Mutuku M."/>
            <person name="Mkoji G."/>
            <person name="Steinauer M."/>
            <person name="Loker E.S."/>
        </authorList>
    </citation>
    <scope>NUCLEOTIDE SEQUENCE</scope>
    <source>
        <strain evidence="1">KasaAsao</strain>
    </source>
</reference>
<keyword evidence="2" id="KW-1185">Reference proteome</keyword>
<reference evidence="1" key="2">
    <citation type="submission" date="2023-04" db="EMBL/GenBank/DDBJ databases">
        <authorList>
            <person name="Bu L."/>
            <person name="Lu L."/>
            <person name="Laidemitt M.R."/>
            <person name="Zhang S.M."/>
            <person name="Mutuku M."/>
            <person name="Mkoji G."/>
            <person name="Steinauer M."/>
            <person name="Loker E.S."/>
        </authorList>
    </citation>
    <scope>NUCLEOTIDE SEQUENCE</scope>
    <source>
        <strain evidence="1">KasaAsao</strain>
        <tissue evidence="1">Whole Snail</tissue>
    </source>
</reference>
<gene>
    <name evidence="1" type="ORF">Bpfe_028740</name>
</gene>
<proteinExistence type="predicted"/>
<organism evidence="1 2">
    <name type="scientific">Biomphalaria pfeifferi</name>
    <name type="common">Bloodfluke planorb</name>
    <name type="synonym">Freshwater snail</name>
    <dbReference type="NCBI Taxonomy" id="112525"/>
    <lineage>
        <taxon>Eukaryota</taxon>
        <taxon>Metazoa</taxon>
        <taxon>Spiralia</taxon>
        <taxon>Lophotrochozoa</taxon>
        <taxon>Mollusca</taxon>
        <taxon>Gastropoda</taxon>
        <taxon>Heterobranchia</taxon>
        <taxon>Euthyneura</taxon>
        <taxon>Panpulmonata</taxon>
        <taxon>Hygrophila</taxon>
        <taxon>Lymnaeoidea</taxon>
        <taxon>Planorbidae</taxon>
        <taxon>Biomphalaria</taxon>
    </lineage>
</organism>
<name>A0AAD8ATZ0_BIOPF</name>
<dbReference type="AlphaFoldDB" id="A0AAD8ATZ0"/>
<protein>
    <submittedName>
        <fullName evidence="1">Uncharacterized protein</fullName>
    </submittedName>
</protein>
<evidence type="ECO:0000313" key="1">
    <source>
        <dbReference type="EMBL" id="KAK0041842.1"/>
    </source>
</evidence>
<dbReference type="EMBL" id="JASAOG010000259">
    <property type="protein sequence ID" value="KAK0041842.1"/>
    <property type="molecule type" value="Genomic_DNA"/>
</dbReference>
<comment type="caution">
    <text evidence="1">The sequence shown here is derived from an EMBL/GenBank/DDBJ whole genome shotgun (WGS) entry which is preliminary data.</text>
</comment>